<accession>A0A1F7XK06</accession>
<gene>
    <name evidence="2" type="ORF">A2V97_02055</name>
</gene>
<proteinExistence type="predicted"/>
<sequence>MDEVSDSKTKIKELLSSHIGVEPEDIDEEDFFSEDLHMTPTDLTDFTHLLEKEGFNTTHLDFTELETVGDLIEALSSHEEIK</sequence>
<name>A0A1F7XK06_9BACT</name>
<organism evidence="2 3">
    <name type="scientific">Candidatus Woesebacteria bacterium RBG_16_42_24</name>
    <dbReference type="NCBI Taxonomy" id="1802485"/>
    <lineage>
        <taxon>Bacteria</taxon>
        <taxon>Candidatus Woeseibacteriota</taxon>
    </lineage>
</organism>
<dbReference type="InterPro" id="IPR036736">
    <property type="entry name" value="ACP-like_sf"/>
</dbReference>
<feature type="domain" description="Carrier" evidence="1">
    <location>
        <begin position="5"/>
        <end position="79"/>
    </location>
</feature>
<dbReference type="InterPro" id="IPR009081">
    <property type="entry name" value="PP-bd_ACP"/>
</dbReference>
<dbReference type="EMBL" id="MGFX01000006">
    <property type="protein sequence ID" value="OGM15392.1"/>
    <property type="molecule type" value="Genomic_DNA"/>
</dbReference>
<dbReference type="Gene3D" id="1.10.1200.10">
    <property type="entry name" value="ACP-like"/>
    <property type="match status" value="1"/>
</dbReference>
<reference evidence="2 3" key="1">
    <citation type="journal article" date="2016" name="Nat. Commun.">
        <title>Thousands of microbial genomes shed light on interconnected biogeochemical processes in an aquifer system.</title>
        <authorList>
            <person name="Anantharaman K."/>
            <person name="Brown C.T."/>
            <person name="Hug L.A."/>
            <person name="Sharon I."/>
            <person name="Castelle C.J."/>
            <person name="Probst A.J."/>
            <person name="Thomas B.C."/>
            <person name="Singh A."/>
            <person name="Wilkins M.J."/>
            <person name="Karaoz U."/>
            <person name="Brodie E.L."/>
            <person name="Williams K.H."/>
            <person name="Hubbard S.S."/>
            <person name="Banfield J.F."/>
        </authorList>
    </citation>
    <scope>NUCLEOTIDE SEQUENCE [LARGE SCALE GENOMIC DNA]</scope>
</reference>
<evidence type="ECO:0000313" key="2">
    <source>
        <dbReference type="EMBL" id="OGM15392.1"/>
    </source>
</evidence>
<dbReference type="SUPFAM" id="SSF47336">
    <property type="entry name" value="ACP-like"/>
    <property type="match status" value="1"/>
</dbReference>
<protein>
    <recommendedName>
        <fullName evidence="1">Carrier domain-containing protein</fullName>
    </recommendedName>
</protein>
<comment type="caution">
    <text evidence="2">The sequence shown here is derived from an EMBL/GenBank/DDBJ whole genome shotgun (WGS) entry which is preliminary data.</text>
</comment>
<dbReference type="Proteomes" id="UP000177382">
    <property type="component" value="Unassembled WGS sequence"/>
</dbReference>
<evidence type="ECO:0000259" key="1">
    <source>
        <dbReference type="PROSITE" id="PS50075"/>
    </source>
</evidence>
<dbReference type="PROSITE" id="PS50075">
    <property type="entry name" value="CARRIER"/>
    <property type="match status" value="1"/>
</dbReference>
<dbReference type="Pfam" id="PF00550">
    <property type="entry name" value="PP-binding"/>
    <property type="match status" value="1"/>
</dbReference>
<dbReference type="STRING" id="1802485.A2V97_02055"/>
<dbReference type="AlphaFoldDB" id="A0A1F7XK06"/>
<evidence type="ECO:0000313" key="3">
    <source>
        <dbReference type="Proteomes" id="UP000177382"/>
    </source>
</evidence>